<dbReference type="PANTHER" id="PTHR35796">
    <property type="entry name" value="HYPOTHETICAL CYTOSOLIC PROTEIN"/>
    <property type="match status" value="1"/>
</dbReference>
<dbReference type="Proteomes" id="UP000704712">
    <property type="component" value="Unassembled WGS sequence"/>
</dbReference>
<dbReference type="AlphaFoldDB" id="A0A8S9URQ7"/>
<gene>
    <name evidence="2" type="ORF">GN958_ATG08732</name>
</gene>
<dbReference type="EMBL" id="JAACNO010001217">
    <property type="protein sequence ID" value="KAF4142032.1"/>
    <property type="molecule type" value="Genomic_DNA"/>
</dbReference>
<reference evidence="2" key="1">
    <citation type="submission" date="2020-03" db="EMBL/GenBank/DDBJ databases">
        <title>Hybrid Assembly of Korean Phytophthora infestans isolates.</title>
        <authorList>
            <person name="Prokchorchik M."/>
            <person name="Lee Y."/>
            <person name="Seo J."/>
            <person name="Cho J.-H."/>
            <person name="Park Y.-E."/>
            <person name="Jang D.-C."/>
            <person name="Im J.-S."/>
            <person name="Choi J.-G."/>
            <person name="Park H.-J."/>
            <person name="Lee G.-B."/>
            <person name="Lee Y.-G."/>
            <person name="Hong S.-Y."/>
            <person name="Cho K."/>
            <person name="Sohn K.H."/>
        </authorList>
    </citation>
    <scope>NUCLEOTIDE SEQUENCE</scope>
    <source>
        <strain evidence="2">KR_2_A2</strain>
    </source>
</reference>
<feature type="compositionally biased region" description="Polar residues" evidence="1">
    <location>
        <begin position="126"/>
        <end position="136"/>
    </location>
</feature>
<evidence type="ECO:0000313" key="2">
    <source>
        <dbReference type="EMBL" id="KAF4142032.1"/>
    </source>
</evidence>
<feature type="region of interest" description="Disordered" evidence="1">
    <location>
        <begin position="116"/>
        <end position="136"/>
    </location>
</feature>
<evidence type="ECO:0000313" key="3">
    <source>
        <dbReference type="Proteomes" id="UP000704712"/>
    </source>
</evidence>
<organism evidence="2 3">
    <name type="scientific">Phytophthora infestans</name>
    <name type="common">Potato late blight agent</name>
    <name type="synonym">Botrytis infestans</name>
    <dbReference type="NCBI Taxonomy" id="4787"/>
    <lineage>
        <taxon>Eukaryota</taxon>
        <taxon>Sar</taxon>
        <taxon>Stramenopiles</taxon>
        <taxon>Oomycota</taxon>
        <taxon>Peronosporomycetes</taxon>
        <taxon>Peronosporales</taxon>
        <taxon>Peronosporaceae</taxon>
        <taxon>Phytophthora</taxon>
    </lineage>
</organism>
<evidence type="ECO:0000256" key="1">
    <source>
        <dbReference type="SAM" id="MobiDB-lite"/>
    </source>
</evidence>
<proteinExistence type="predicted"/>
<comment type="caution">
    <text evidence="2">The sequence shown here is derived from an EMBL/GenBank/DDBJ whole genome shotgun (WGS) entry which is preliminary data.</text>
</comment>
<feature type="compositionally biased region" description="Basic residues" evidence="1">
    <location>
        <begin position="73"/>
        <end position="85"/>
    </location>
</feature>
<evidence type="ECO:0008006" key="4">
    <source>
        <dbReference type="Google" id="ProtNLM"/>
    </source>
</evidence>
<name>A0A8S9URQ7_PHYIN</name>
<protein>
    <recommendedName>
        <fullName evidence="4">M96 mating-specific protein family</fullName>
    </recommendedName>
</protein>
<feature type="region of interest" description="Disordered" evidence="1">
    <location>
        <begin position="66"/>
        <end position="92"/>
    </location>
</feature>
<accession>A0A8S9URQ7</accession>
<sequence>MHDNELLAEALAFFDGEVYDTGNEGVISSLGSDELDPYILLEALEGENFAPIDGQPTSATIAIAPQESVAQGKTKRRRRKQLKPNKAREERRYQVAQLRKDVEDLELTLKQWQEIRSKPTPPASLDKTNGSDANHTVMSTVPADEMQVIVKIKKLLFKRTIKRDSTQSDATKHIRRTNLPPGYIKRIAAALFDELSAGIEVCYLLEESTLEPQSSIPATMPLLRGGVKGEARTLFDRRTLPFNIHATGEAWWRDWHCYRGHKGENPGSVVVESFGWEMNDFKTNSSVTSYGQQILRRDVEGERVVFVWNAYLEPFILENEQVGGIYFLEQCHMIIKPEEESKEDKLASCMSSCYVITPYFLDSTLRSDPRAAALIDFLVGALFANMKAHNDMVEDLLLDQVLQHK</sequence>
<dbReference type="PANTHER" id="PTHR35796:SF3">
    <property type="entry name" value="BHLH DOMAIN-CONTAINING PROTEIN"/>
    <property type="match status" value="1"/>
</dbReference>